<dbReference type="GO" id="GO:0005506">
    <property type="term" value="F:iron ion binding"/>
    <property type="evidence" value="ECO:0007669"/>
    <property type="project" value="InterPro"/>
</dbReference>
<sequence>MRLWTHLGLMRLWTHLGLMRLWTLFGIDAPLDTFGIDAPLDTFGIDAPLDTFGIDAPLDTFGIDAPLDMFGIDAPLDTFGIDAPLDTFGIDAPLDTFGIDAPWTRLGLMRLWTRLGLMRLWTRLGLMRLWTRLGLMRLWTRLGLMRLWTRLELMRLWTREYKTFKIHESYHRWVKDVGHVVKEILPEGGFCVHVYHKDDFRAVNVNDGMRPLRKSHRVLAKYRRERPKVYNSAGLGASLDDDWVELRQMLTDVEKLLHLLFQPYLEQITDDFINLVRIKLDENNEINILQYLYRWALERPEFESQERHGCWQMFSAYGHRRPLNMRRAESNFERLGREEGPLTIPENTLRTATAGSDVVQSGRPIFDDFSQHLWPYIGNNTANVVFQMVKRLWLIRIDQ</sequence>
<gene>
    <name evidence="3" type="ORF">TNCV_381572</name>
</gene>
<evidence type="ECO:0000256" key="1">
    <source>
        <dbReference type="ARBA" id="ARBA00023033"/>
    </source>
</evidence>
<keyword evidence="1" id="KW-0560">Oxidoreductase</keyword>
<dbReference type="GO" id="GO:0016705">
    <property type="term" value="F:oxidoreductase activity, acting on paired donors, with incorporation or reduction of molecular oxygen"/>
    <property type="evidence" value="ECO:0007669"/>
    <property type="project" value="InterPro"/>
</dbReference>
<organism evidence="3 4">
    <name type="scientific">Trichonephila clavipes</name>
    <name type="common">Golden silk orbweaver</name>
    <name type="synonym">Nephila clavipes</name>
    <dbReference type="NCBI Taxonomy" id="2585209"/>
    <lineage>
        <taxon>Eukaryota</taxon>
        <taxon>Metazoa</taxon>
        <taxon>Ecdysozoa</taxon>
        <taxon>Arthropoda</taxon>
        <taxon>Chelicerata</taxon>
        <taxon>Arachnida</taxon>
        <taxon>Araneae</taxon>
        <taxon>Araneomorphae</taxon>
        <taxon>Entelegynae</taxon>
        <taxon>Araneoidea</taxon>
        <taxon>Nephilidae</taxon>
        <taxon>Trichonephila</taxon>
    </lineage>
</organism>
<keyword evidence="4" id="KW-1185">Reference proteome</keyword>
<dbReference type="InterPro" id="IPR036396">
    <property type="entry name" value="Cyt_P450_sf"/>
</dbReference>
<proteinExistence type="predicted"/>
<evidence type="ECO:0000313" key="4">
    <source>
        <dbReference type="Proteomes" id="UP000887159"/>
    </source>
</evidence>
<reference evidence="3" key="1">
    <citation type="submission" date="2020-08" db="EMBL/GenBank/DDBJ databases">
        <title>Multicomponent nature underlies the extraordinary mechanical properties of spider dragline silk.</title>
        <authorList>
            <person name="Kono N."/>
            <person name="Nakamura H."/>
            <person name="Mori M."/>
            <person name="Yoshida Y."/>
            <person name="Ohtoshi R."/>
            <person name="Malay A.D."/>
            <person name="Moran D.A.P."/>
            <person name="Tomita M."/>
            <person name="Numata K."/>
            <person name="Arakawa K."/>
        </authorList>
    </citation>
    <scope>NUCLEOTIDE SEQUENCE</scope>
</reference>
<feature type="signal peptide" evidence="2">
    <location>
        <begin position="1"/>
        <end position="19"/>
    </location>
</feature>
<accession>A0A8X6S927</accession>
<name>A0A8X6S927_TRICX</name>
<dbReference type="GO" id="GO:0004497">
    <property type="term" value="F:monooxygenase activity"/>
    <property type="evidence" value="ECO:0007669"/>
    <property type="project" value="UniProtKB-KW"/>
</dbReference>
<dbReference type="AlphaFoldDB" id="A0A8X6S927"/>
<dbReference type="GO" id="GO:0020037">
    <property type="term" value="F:heme binding"/>
    <property type="evidence" value="ECO:0007669"/>
    <property type="project" value="InterPro"/>
</dbReference>
<keyword evidence="2" id="KW-0732">Signal</keyword>
<protein>
    <submittedName>
        <fullName evidence="3">Uncharacterized protein</fullName>
    </submittedName>
</protein>
<dbReference type="Gene3D" id="1.10.630.10">
    <property type="entry name" value="Cytochrome P450"/>
    <property type="match status" value="1"/>
</dbReference>
<keyword evidence="1" id="KW-0503">Monooxygenase</keyword>
<dbReference type="EMBL" id="BMAU01021291">
    <property type="protein sequence ID" value="GFY09662.1"/>
    <property type="molecule type" value="Genomic_DNA"/>
</dbReference>
<evidence type="ECO:0000256" key="2">
    <source>
        <dbReference type="SAM" id="SignalP"/>
    </source>
</evidence>
<feature type="chain" id="PRO_5036490541" evidence="2">
    <location>
        <begin position="20"/>
        <end position="399"/>
    </location>
</feature>
<comment type="caution">
    <text evidence="3">The sequence shown here is derived from an EMBL/GenBank/DDBJ whole genome shotgun (WGS) entry which is preliminary data.</text>
</comment>
<dbReference type="Proteomes" id="UP000887159">
    <property type="component" value="Unassembled WGS sequence"/>
</dbReference>
<evidence type="ECO:0000313" key="3">
    <source>
        <dbReference type="EMBL" id="GFY09662.1"/>
    </source>
</evidence>
<dbReference type="SUPFAM" id="SSF48264">
    <property type="entry name" value="Cytochrome P450"/>
    <property type="match status" value="1"/>
</dbReference>